<dbReference type="AlphaFoldDB" id="A0A370CKI4"/>
<dbReference type="SUPFAM" id="SSF46785">
    <property type="entry name" value="Winged helix' DNA-binding domain"/>
    <property type="match status" value="2"/>
</dbReference>
<reference evidence="5 6" key="1">
    <citation type="journal article" date="2017" name="Int. J. Syst. Evol. Microbiol.">
        <title>Aquarickettsiella crustaci n. gen. n. sp. (Gammaproteobacteria: Legionellales: Coxiellaceae); a bacterial pathogen of the freshwater crustacean: Gammarus fossarum (Malacostraca: Amphipoda).</title>
        <authorList>
            <person name="Bojko J."/>
            <person name="Dunn A.M."/>
            <person name="Stebbing P.D."/>
            <person name="Van Aerle R."/>
            <person name="Bacela-Spychalska K."/>
            <person name="Bean T.P."/>
            <person name="Stentiford G.D."/>
        </authorList>
    </citation>
    <scope>NUCLEOTIDE SEQUENCE [LARGE SCALE GENOMIC DNA]</scope>
    <source>
        <strain evidence="5">RA15029</strain>
    </source>
</reference>
<evidence type="ECO:0000313" key="6">
    <source>
        <dbReference type="Proteomes" id="UP000226429"/>
    </source>
</evidence>
<sequence>MENQMIKSVLEAAILAAGEPVSLERLRDLFADEQERPTQSQLKKRLQELIEDYQHRGIHLKQLASGYCFQTALPLNAWVKRLWPEKPARYSRAFLETLSIIAYKQPVTRGDIEAIRGVSVSPAIMKALLEQEWIQVVGQREVPGRPNLYASSKQFLDHLGLKELAELPAFPELPLLEKVSMVPISTAGAPKADLNAVET</sequence>
<dbReference type="Gene3D" id="1.10.10.10">
    <property type="entry name" value="Winged helix-like DNA-binding domain superfamily/Winged helix DNA-binding domain"/>
    <property type="match status" value="2"/>
</dbReference>
<evidence type="ECO:0000256" key="2">
    <source>
        <dbReference type="ARBA" id="ARBA00022618"/>
    </source>
</evidence>
<protein>
    <submittedName>
        <fullName evidence="5">SMC-Scp complex subunit ScpB</fullName>
    </submittedName>
</protein>
<keyword evidence="6" id="KW-1185">Reference proteome</keyword>
<keyword evidence="2" id="KW-0132">Cell division</keyword>
<accession>A0A370CKI4</accession>
<reference evidence="5 6" key="2">
    <citation type="journal article" date="2018" name="J. Invertebr. Pathol.">
        <title>'Candidatus Aquirickettsiella gammari' (Gammaproteobacteria: Legionellales: Coxiellaceae): A bacterial pathogen of the freshwater crustacean Gammarus fossarum (Malacostraca: Amphipoda).</title>
        <authorList>
            <person name="Bojko J."/>
            <person name="Dunn A.M."/>
            <person name="Stebbing P.D."/>
            <person name="van Aerle R."/>
            <person name="Bacela-Spychalska K."/>
            <person name="Bean T.P."/>
            <person name="Urrutia A."/>
            <person name="Stentiford G.D."/>
        </authorList>
    </citation>
    <scope>NUCLEOTIDE SEQUENCE [LARGE SCALE GENOMIC DNA]</scope>
    <source>
        <strain evidence="5">RA15029</strain>
    </source>
</reference>
<dbReference type="PIRSF" id="PIRSF019345">
    <property type="entry name" value="ScpB"/>
    <property type="match status" value="1"/>
</dbReference>
<keyword evidence="1" id="KW-0963">Cytoplasm</keyword>
<dbReference type="GO" id="GO:0051304">
    <property type="term" value="P:chromosome separation"/>
    <property type="evidence" value="ECO:0007669"/>
    <property type="project" value="InterPro"/>
</dbReference>
<dbReference type="GO" id="GO:0051301">
    <property type="term" value="P:cell division"/>
    <property type="evidence" value="ECO:0007669"/>
    <property type="project" value="UniProtKB-KW"/>
</dbReference>
<proteinExistence type="predicted"/>
<dbReference type="InterPro" id="IPR036390">
    <property type="entry name" value="WH_DNA-bd_sf"/>
</dbReference>
<dbReference type="InterPro" id="IPR005234">
    <property type="entry name" value="ScpB_csome_segregation"/>
</dbReference>
<evidence type="ECO:0000313" key="5">
    <source>
        <dbReference type="EMBL" id="RDH40746.1"/>
    </source>
</evidence>
<comment type="caution">
    <text evidence="5">The sequence shown here is derived from an EMBL/GenBank/DDBJ whole genome shotgun (WGS) entry which is preliminary data.</text>
</comment>
<evidence type="ECO:0000256" key="4">
    <source>
        <dbReference type="ARBA" id="ARBA00023306"/>
    </source>
</evidence>
<evidence type="ECO:0000256" key="1">
    <source>
        <dbReference type="ARBA" id="ARBA00022490"/>
    </source>
</evidence>
<organism evidence="5 6">
    <name type="scientific">Candidatus Aquirickettsiella gammari</name>
    <dbReference type="NCBI Taxonomy" id="2016198"/>
    <lineage>
        <taxon>Bacteria</taxon>
        <taxon>Pseudomonadati</taxon>
        <taxon>Pseudomonadota</taxon>
        <taxon>Gammaproteobacteria</taxon>
        <taxon>Legionellales</taxon>
        <taxon>Coxiellaceae</taxon>
        <taxon>Candidatus Aquirickettsiella</taxon>
    </lineage>
</organism>
<dbReference type="NCBIfam" id="TIGR00281">
    <property type="entry name" value="SMC-Scp complex subunit ScpB"/>
    <property type="match status" value="1"/>
</dbReference>
<dbReference type="PANTHER" id="PTHR34298">
    <property type="entry name" value="SEGREGATION AND CONDENSATION PROTEIN B"/>
    <property type="match status" value="1"/>
</dbReference>
<dbReference type="EMBL" id="NMOS02000004">
    <property type="protein sequence ID" value="RDH40746.1"/>
    <property type="molecule type" value="Genomic_DNA"/>
</dbReference>
<keyword evidence="4" id="KW-0131">Cell cycle</keyword>
<dbReference type="PANTHER" id="PTHR34298:SF2">
    <property type="entry name" value="SEGREGATION AND CONDENSATION PROTEIN B"/>
    <property type="match status" value="1"/>
</dbReference>
<name>A0A370CKI4_9COXI</name>
<evidence type="ECO:0000256" key="3">
    <source>
        <dbReference type="ARBA" id="ARBA00022829"/>
    </source>
</evidence>
<gene>
    <name evidence="5" type="primary">scpB</name>
    <name evidence="5" type="ORF">CFE62_002125</name>
</gene>
<keyword evidence="3" id="KW-0159">Chromosome partition</keyword>
<dbReference type="Pfam" id="PF04079">
    <property type="entry name" value="SMC_ScpB"/>
    <property type="match status" value="1"/>
</dbReference>
<dbReference type="InterPro" id="IPR036388">
    <property type="entry name" value="WH-like_DNA-bd_sf"/>
</dbReference>
<dbReference type="Proteomes" id="UP000226429">
    <property type="component" value="Unassembled WGS sequence"/>
</dbReference>